<sequence>MSAAGCPPPRPFPQSRCAAPPRGGAPPRPWVRGRAPGNGRGRVGCSPLRPFPQLGLRPRPRSGGEASGDGRAGCPLPRAFARHRYAASPRGRALPQRPGSGGEAPGKGHGQAGLLASPAFSQHRVCGFAAWWGSAPDPGPGAKPLATGGQVARFPARSRGIGMRLRRVAGLCPRPRVRGRSHWQRAEWAGCSFPRAFSRYRCAASPRGGAGSRGGAPGIGKGRGGEGSAGRP</sequence>
<feature type="region of interest" description="Disordered" evidence="1">
    <location>
        <begin position="1"/>
        <end position="114"/>
    </location>
</feature>
<keyword evidence="2" id="KW-0648">Protein biosynthesis</keyword>
<protein>
    <submittedName>
        <fullName evidence="2">Translation initiation factor IF-2</fullName>
    </submittedName>
</protein>
<accession>G2P8Q3</accession>
<dbReference type="EMBL" id="CP002994">
    <property type="protein sequence ID" value="AEM86618.1"/>
    <property type="molecule type" value="Genomic_DNA"/>
</dbReference>
<evidence type="ECO:0000313" key="3">
    <source>
        <dbReference type="Proteomes" id="UP000008703"/>
    </source>
</evidence>
<gene>
    <name evidence="2" type="ORF">Strvi_7254</name>
</gene>
<keyword evidence="3" id="KW-1185">Reference proteome</keyword>
<organism evidence="2 3">
    <name type="scientific">Streptomyces violaceusniger (strain Tu 4113)</name>
    <dbReference type="NCBI Taxonomy" id="653045"/>
    <lineage>
        <taxon>Bacteria</taxon>
        <taxon>Bacillati</taxon>
        <taxon>Actinomycetota</taxon>
        <taxon>Actinomycetes</taxon>
        <taxon>Kitasatosporales</taxon>
        <taxon>Streptomycetaceae</taxon>
        <taxon>Streptomyces</taxon>
        <taxon>Streptomyces violaceusniger group</taxon>
    </lineage>
</organism>
<dbReference type="KEGG" id="svl:Strvi_7254"/>
<feature type="compositionally biased region" description="Gly residues" evidence="1">
    <location>
        <begin position="99"/>
        <end position="111"/>
    </location>
</feature>
<feature type="region of interest" description="Disordered" evidence="1">
    <location>
        <begin position="204"/>
        <end position="232"/>
    </location>
</feature>
<dbReference type="HOGENOM" id="CLU_1194374_0_0_11"/>
<evidence type="ECO:0000313" key="2">
    <source>
        <dbReference type="EMBL" id="AEM86618.1"/>
    </source>
</evidence>
<feature type="compositionally biased region" description="Gly residues" evidence="1">
    <location>
        <begin position="208"/>
        <end position="232"/>
    </location>
</feature>
<name>G2P8Q3_STRV4</name>
<feature type="compositionally biased region" description="Pro residues" evidence="1">
    <location>
        <begin position="1"/>
        <end position="12"/>
    </location>
</feature>
<dbReference type="GO" id="GO:0003743">
    <property type="term" value="F:translation initiation factor activity"/>
    <property type="evidence" value="ECO:0007669"/>
    <property type="project" value="UniProtKB-KW"/>
</dbReference>
<evidence type="ECO:0000256" key="1">
    <source>
        <dbReference type="SAM" id="MobiDB-lite"/>
    </source>
</evidence>
<dbReference type="Proteomes" id="UP000008703">
    <property type="component" value="Chromosome"/>
</dbReference>
<dbReference type="AlphaFoldDB" id="G2P8Q3"/>
<keyword evidence="2" id="KW-0396">Initiation factor</keyword>
<reference evidence="2" key="1">
    <citation type="submission" date="2011-08" db="EMBL/GenBank/DDBJ databases">
        <title>Complete sequence of chromosome of Streptomyces violaceusniger Tu 4113.</title>
        <authorList>
            <consortium name="US DOE Joint Genome Institute"/>
            <person name="Lucas S."/>
            <person name="Han J."/>
            <person name="Lapidus A."/>
            <person name="Cheng J.-F."/>
            <person name="Goodwin L."/>
            <person name="Pitluck S."/>
            <person name="Peters L."/>
            <person name="Ivanova N."/>
            <person name="Daligault H."/>
            <person name="Detter J.C."/>
            <person name="Han C."/>
            <person name="Tapia R."/>
            <person name="Land M."/>
            <person name="Hauser L."/>
            <person name="Kyrpides N."/>
            <person name="Ivanova N."/>
            <person name="Pagani I."/>
            <person name="Hagen A."/>
            <person name="Katz L."/>
            <person name="Fiedler H.-P."/>
            <person name="Keasling J."/>
            <person name="Fortman J."/>
            <person name="Woyke T."/>
        </authorList>
    </citation>
    <scope>NUCLEOTIDE SEQUENCE [LARGE SCALE GENOMIC DNA]</scope>
    <source>
        <strain evidence="2">Tu 4113</strain>
    </source>
</reference>
<proteinExistence type="predicted"/>